<reference evidence="2" key="1">
    <citation type="submission" date="2021-08" db="EMBL/GenBank/DDBJ databases">
        <authorList>
            <person name="Zhang H."/>
            <person name="Xu M."/>
            <person name="Yu Z."/>
            <person name="Yang L."/>
            <person name="Cai Y."/>
        </authorList>
    </citation>
    <scope>NUCLEOTIDE SEQUENCE</scope>
    <source>
        <strain evidence="2">CHL1</strain>
    </source>
</reference>
<dbReference type="Proteomes" id="UP000825701">
    <property type="component" value="Chromosome"/>
</dbReference>
<dbReference type="KEGG" id="cmet:K6K41_02490"/>
<dbReference type="AlphaFoldDB" id="A0A9E6RFW2"/>
<sequence>MAPVEREADKHVVARGVVLPRHVVNGHVRQPSADIRAPEDAGTLAVARDVAAGDDRLRAADDGDCCARKRHAAGPRAVAVDANVADRRPGHVHRRDDPVLSHLGDVGTDVFDGRVLEQPIVEEPQRVRNAIGGAAAVEGRARAQKLLDRRLLIAAVGLDACGRHRDRPFGATRMGVDDSETCAGRQTEEKPTTGQCCSHGVPRSDFARTRIWRSRARLASVKIHGARLTPPCPAPTVSSSSEGRPATG</sequence>
<keyword evidence="3" id="KW-1185">Reference proteome</keyword>
<evidence type="ECO:0000313" key="3">
    <source>
        <dbReference type="Proteomes" id="UP000825701"/>
    </source>
</evidence>
<name>A0A9E6RFW2_9HYPH</name>
<protein>
    <submittedName>
        <fullName evidence="2">Uncharacterized protein</fullName>
    </submittedName>
</protein>
<organism evidence="2 3">
    <name type="scientific">Chenggangzhangella methanolivorans</name>
    <dbReference type="NCBI Taxonomy" id="1437009"/>
    <lineage>
        <taxon>Bacteria</taxon>
        <taxon>Pseudomonadati</taxon>
        <taxon>Pseudomonadota</taxon>
        <taxon>Alphaproteobacteria</taxon>
        <taxon>Hyphomicrobiales</taxon>
        <taxon>Methylopilaceae</taxon>
        <taxon>Chenggangzhangella</taxon>
    </lineage>
</organism>
<dbReference type="RefSeq" id="WP_261403777.1">
    <property type="nucleotide sequence ID" value="NZ_CP081869.1"/>
</dbReference>
<accession>A0A9E6RFW2</accession>
<evidence type="ECO:0000256" key="1">
    <source>
        <dbReference type="SAM" id="MobiDB-lite"/>
    </source>
</evidence>
<proteinExistence type="predicted"/>
<evidence type="ECO:0000313" key="2">
    <source>
        <dbReference type="EMBL" id="QZO00606.1"/>
    </source>
</evidence>
<dbReference type="EMBL" id="CP081869">
    <property type="protein sequence ID" value="QZO00606.1"/>
    <property type="molecule type" value="Genomic_DNA"/>
</dbReference>
<feature type="region of interest" description="Disordered" evidence="1">
    <location>
        <begin position="226"/>
        <end position="248"/>
    </location>
</feature>
<gene>
    <name evidence="2" type="ORF">K6K41_02490</name>
</gene>